<dbReference type="InterPro" id="IPR033120">
    <property type="entry name" value="HOTDOG_ACOT"/>
</dbReference>
<dbReference type="GO" id="GO:0052816">
    <property type="term" value="F:long-chain fatty acyl-CoA hydrolase activity"/>
    <property type="evidence" value="ECO:0007669"/>
    <property type="project" value="TreeGrafter"/>
</dbReference>
<evidence type="ECO:0000313" key="6">
    <source>
        <dbReference type="Proteomes" id="UP000050430"/>
    </source>
</evidence>
<dbReference type="SUPFAM" id="SSF54637">
    <property type="entry name" value="Thioesterase/thiol ester dehydrase-isomerase"/>
    <property type="match status" value="1"/>
</dbReference>
<dbReference type="CDD" id="cd03442">
    <property type="entry name" value="BFIT_BACH"/>
    <property type="match status" value="1"/>
</dbReference>
<evidence type="ECO:0000256" key="3">
    <source>
        <dbReference type="PROSITE-ProRule" id="PRU01106"/>
    </source>
</evidence>
<dbReference type="PANTHER" id="PTHR11049">
    <property type="entry name" value="ACYL COENZYME A THIOESTER HYDROLASE"/>
    <property type="match status" value="1"/>
</dbReference>
<feature type="domain" description="HotDog ACOT-type" evidence="4">
    <location>
        <begin position="2"/>
        <end position="109"/>
    </location>
</feature>
<reference evidence="5 6" key="1">
    <citation type="submission" date="2015-07" db="EMBL/GenBank/DDBJ databases">
        <title>Genome sequence of Leptolinea tardivitalis DSM 16556.</title>
        <authorList>
            <person name="Hemp J."/>
            <person name="Ward L.M."/>
            <person name="Pace L.A."/>
            <person name="Fischer W.W."/>
        </authorList>
    </citation>
    <scope>NUCLEOTIDE SEQUENCE [LARGE SCALE GENOMIC DNA]</scope>
    <source>
        <strain evidence="5 6">YMTK-2</strain>
    </source>
</reference>
<comment type="caution">
    <text evidence="5">The sequence shown here is derived from an EMBL/GenBank/DDBJ whole genome shotgun (WGS) entry which is preliminary data.</text>
</comment>
<dbReference type="STRING" id="229920.ADM99_11145"/>
<dbReference type="InterPro" id="IPR029069">
    <property type="entry name" value="HotDog_dom_sf"/>
</dbReference>
<dbReference type="Pfam" id="PF03061">
    <property type="entry name" value="4HBT"/>
    <property type="match status" value="1"/>
</dbReference>
<dbReference type="RefSeq" id="WP_062423377.1">
    <property type="nucleotide sequence ID" value="NZ_BBYA01000015.1"/>
</dbReference>
<dbReference type="EMBL" id="LGCK01000011">
    <property type="protein sequence ID" value="KPL71260.1"/>
    <property type="molecule type" value="Genomic_DNA"/>
</dbReference>
<name>A0A0P6X9S0_9CHLR</name>
<dbReference type="InterPro" id="IPR006683">
    <property type="entry name" value="Thioestr_dom"/>
</dbReference>
<keyword evidence="6" id="KW-1185">Reference proteome</keyword>
<dbReference type="Gene3D" id="3.10.129.10">
    <property type="entry name" value="Hotdog Thioesterase"/>
    <property type="match status" value="1"/>
</dbReference>
<dbReference type="AlphaFoldDB" id="A0A0P6X9S0"/>
<organism evidence="5 6">
    <name type="scientific">Leptolinea tardivitalis</name>
    <dbReference type="NCBI Taxonomy" id="229920"/>
    <lineage>
        <taxon>Bacteria</taxon>
        <taxon>Bacillati</taxon>
        <taxon>Chloroflexota</taxon>
        <taxon>Anaerolineae</taxon>
        <taxon>Anaerolineales</taxon>
        <taxon>Anaerolineaceae</taxon>
        <taxon>Leptolinea</taxon>
    </lineage>
</organism>
<dbReference type="PROSITE" id="PS51770">
    <property type="entry name" value="HOTDOG_ACOT"/>
    <property type="match status" value="1"/>
</dbReference>
<dbReference type="GO" id="GO:0006637">
    <property type="term" value="P:acyl-CoA metabolic process"/>
    <property type="evidence" value="ECO:0007669"/>
    <property type="project" value="TreeGrafter"/>
</dbReference>
<evidence type="ECO:0000256" key="1">
    <source>
        <dbReference type="ARBA" id="ARBA00010458"/>
    </source>
</evidence>
<keyword evidence="2 3" id="KW-0378">Hydrolase</keyword>
<accession>A0A0P6X9S0</accession>
<protein>
    <submittedName>
        <fullName evidence="5">Acyl-CoA hydrolase</fullName>
    </submittedName>
</protein>
<dbReference type="InterPro" id="IPR040170">
    <property type="entry name" value="Cytosol_ACT"/>
</dbReference>
<comment type="similarity">
    <text evidence="1">Belongs to the acyl coenzyme A hydrolase family.</text>
</comment>
<dbReference type="OrthoDB" id="9791628at2"/>
<evidence type="ECO:0000313" key="5">
    <source>
        <dbReference type="EMBL" id="KPL71260.1"/>
    </source>
</evidence>
<proteinExistence type="inferred from homology"/>
<evidence type="ECO:0000256" key="2">
    <source>
        <dbReference type="ARBA" id="ARBA00022801"/>
    </source>
</evidence>
<dbReference type="GO" id="GO:0005737">
    <property type="term" value="C:cytoplasm"/>
    <property type="evidence" value="ECO:0007669"/>
    <property type="project" value="TreeGrafter"/>
</dbReference>
<dbReference type="Proteomes" id="UP000050430">
    <property type="component" value="Unassembled WGS sequence"/>
</dbReference>
<sequence length="140" mass="15590">MEPVCNTSNHLVKSEDLNHHGTLYAGRSAEWFVEAGFIAAARIKPPDSIVCLKIHGMTFSRPVHCGEIITYNSKIIYAGTTSMVAFIDVWANQELVVKGFITFIHVDENSKPIPHGIVIEPSTEEDRKLQETAIALTRKK</sequence>
<gene>
    <name evidence="5" type="ORF">ADM99_11145</name>
</gene>
<evidence type="ECO:0000259" key="4">
    <source>
        <dbReference type="PROSITE" id="PS51770"/>
    </source>
</evidence>
<dbReference type="PATRIC" id="fig|229920.5.peg.3412"/>